<name>A0ABV8NT31_9BURK</name>
<keyword evidence="2" id="KW-1185">Reference proteome</keyword>
<organism evidence="1 2">
    <name type="scientific">Candidimonas humi</name>
    <dbReference type="NCBI Taxonomy" id="683355"/>
    <lineage>
        <taxon>Bacteria</taxon>
        <taxon>Pseudomonadati</taxon>
        <taxon>Pseudomonadota</taxon>
        <taxon>Betaproteobacteria</taxon>
        <taxon>Burkholderiales</taxon>
        <taxon>Alcaligenaceae</taxon>
        <taxon>Candidimonas</taxon>
    </lineage>
</organism>
<dbReference type="EMBL" id="JBHSBV010000001">
    <property type="protein sequence ID" value="MFC4199461.1"/>
    <property type="molecule type" value="Genomic_DNA"/>
</dbReference>
<accession>A0ABV8NT31</accession>
<dbReference type="Proteomes" id="UP001595848">
    <property type="component" value="Unassembled WGS sequence"/>
</dbReference>
<comment type="caution">
    <text evidence="1">The sequence shown here is derived from an EMBL/GenBank/DDBJ whole genome shotgun (WGS) entry which is preliminary data.</text>
</comment>
<evidence type="ECO:0000313" key="2">
    <source>
        <dbReference type="Proteomes" id="UP001595848"/>
    </source>
</evidence>
<sequence>MDDTASAASSAPSWADAPEGWNWLAQDQDGKWFWYAVPPQLGMAGGIWRSPRRAQQFAAQGEPNPKWYETCLRRPDAER</sequence>
<proteinExistence type="predicted"/>
<protein>
    <submittedName>
        <fullName evidence="1">Uncharacterized protein</fullName>
    </submittedName>
</protein>
<gene>
    <name evidence="1" type="ORF">ACFOY1_00725</name>
</gene>
<dbReference type="RefSeq" id="WP_217962844.1">
    <property type="nucleotide sequence ID" value="NZ_JAHTBN010000001.1"/>
</dbReference>
<evidence type="ECO:0000313" key="1">
    <source>
        <dbReference type="EMBL" id="MFC4199461.1"/>
    </source>
</evidence>
<reference evidence="2" key="1">
    <citation type="journal article" date="2019" name="Int. J. Syst. Evol. Microbiol.">
        <title>The Global Catalogue of Microorganisms (GCM) 10K type strain sequencing project: providing services to taxonomists for standard genome sequencing and annotation.</title>
        <authorList>
            <consortium name="The Broad Institute Genomics Platform"/>
            <consortium name="The Broad Institute Genome Sequencing Center for Infectious Disease"/>
            <person name="Wu L."/>
            <person name="Ma J."/>
        </authorList>
    </citation>
    <scope>NUCLEOTIDE SEQUENCE [LARGE SCALE GENOMIC DNA]</scope>
    <source>
        <strain evidence="2">LMG 24813</strain>
    </source>
</reference>